<dbReference type="EMBL" id="JBBPIX010000021">
    <property type="protein sequence ID" value="MEK6467120.1"/>
    <property type="molecule type" value="Genomic_DNA"/>
</dbReference>
<name>A0ABU9AL11_PSEA5</name>
<dbReference type="Proteomes" id="UP001367513">
    <property type="component" value="Unassembled WGS sequence"/>
</dbReference>
<sequence length="230" mass="24444">MTDDRPTDADSDSGARRVLVPDLVDGLTEVLREVEELLLTLAGWEEDTDGPGPFVLPAPLAGRCALDALYRIRDVLAPTQTPPQMFDRGAQVGARLLAPDGRYEHMPLHAVAIAVADLDVLAGAAAALGHTVAARPDTELAEAIAAGAEAAAPTYGPPPTPRDIIERLARLHGLLDLAVTDDTRALIAVLDHAGNTDPVILDDTTEAAYQRLADRMNAMWSGDALSRFLY</sequence>
<evidence type="ECO:0000313" key="1">
    <source>
        <dbReference type="EMBL" id="MEK6467120.1"/>
    </source>
</evidence>
<reference evidence="1 2" key="1">
    <citation type="submission" date="2024-03" db="EMBL/GenBank/DDBJ databases">
        <title>Draft genome sequence of Pseudonocardia carboxydivorans JCM 14827.</title>
        <authorList>
            <person name="Duangmal K."/>
        </authorList>
    </citation>
    <scope>NUCLEOTIDE SEQUENCE [LARGE SCALE GENOMIC DNA]</scope>
    <source>
        <strain evidence="1 2">JCM 14827</strain>
    </source>
</reference>
<protein>
    <recommendedName>
        <fullName evidence="3">Golgi phosphoprotein 3 GPP34</fullName>
    </recommendedName>
</protein>
<comment type="caution">
    <text evidence="1">The sequence shown here is derived from an EMBL/GenBank/DDBJ whole genome shotgun (WGS) entry which is preliminary data.</text>
</comment>
<proteinExistence type="predicted"/>
<evidence type="ECO:0000313" key="2">
    <source>
        <dbReference type="Proteomes" id="UP001367513"/>
    </source>
</evidence>
<organism evidence="1 2">
    <name type="scientific">Pseudonocardia alni subsp. carboxydivorans</name>
    <dbReference type="NCBI Taxonomy" id="415010"/>
    <lineage>
        <taxon>Bacteria</taxon>
        <taxon>Bacillati</taxon>
        <taxon>Actinomycetota</taxon>
        <taxon>Actinomycetes</taxon>
        <taxon>Pseudonocardiales</taxon>
        <taxon>Pseudonocardiaceae</taxon>
        <taxon>Pseudonocardia</taxon>
    </lineage>
</organism>
<evidence type="ECO:0008006" key="3">
    <source>
        <dbReference type="Google" id="ProtNLM"/>
    </source>
</evidence>
<keyword evidence="2" id="KW-1185">Reference proteome</keyword>
<dbReference type="RefSeq" id="WP_224404239.1">
    <property type="nucleotide sequence ID" value="NZ_BAAAOD010000002.1"/>
</dbReference>
<gene>
    <name evidence="1" type="ORF">WG925_25575</name>
</gene>
<accession>A0ABU9AL11</accession>